<gene>
    <name evidence="4" type="ORF">HG542_22540</name>
</gene>
<organism evidence="4 5">
    <name type="scientific">Streptomyces morookaense</name>
    <name type="common">Streptoverticillium morookaense</name>
    <dbReference type="NCBI Taxonomy" id="1970"/>
    <lineage>
        <taxon>Bacteria</taxon>
        <taxon>Bacillati</taxon>
        <taxon>Actinomycetota</taxon>
        <taxon>Actinomycetes</taxon>
        <taxon>Kitasatosporales</taxon>
        <taxon>Streptomycetaceae</taxon>
        <taxon>Streptomyces</taxon>
    </lineage>
</organism>
<evidence type="ECO:0000313" key="4">
    <source>
        <dbReference type="EMBL" id="NVK80415.1"/>
    </source>
</evidence>
<reference evidence="4 5" key="1">
    <citation type="submission" date="2020-04" db="EMBL/GenBank/DDBJ databases">
        <title>Draft Genome Sequence of Streptomyces morookaense DSM 40503, an 8-azaguanine-producing strain.</title>
        <authorList>
            <person name="Qi J."/>
            <person name="Gao J.-M."/>
        </authorList>
    </citation>
    <scope>NUCLEOTIDE SEQUENCE [LARGE SCALE GENOMIC DNA]</scope>
    <source>
        <strain evidence="4 5">DSM 40503</strain>
    </source>
</reference>
<evidence type="ECO:0000313" key="5">
    <source>
        <dbReference type="Proteomes" id="UP000587462"/>
    </source>
</evidence>
<proteinExistence type="predicted"/>
<keyword evidence="2" id="KW-0597">Phosphoprotein</keyword>
<dbReference type="PANTHER" id="PTHR44845:SF6">
    <property type="entry name" value="BETA-ALANINE-ACTIVATING ENZYME"/>
    <property type="match status" value="1"/>
</dbReference>
<dbReference type="SUPFAM" id="SSF47336">
    <property type="entry name" value="ACP-like"/>
    <property type="match status" value="1"/>
</dbReference>
<dbReference type="AlphaFoldDB" id="A0A7Y7E8U9"/>
<dbReference type="GO" id="GO:0017000">
    <property type="term" value="P:antibiotic biosynthetic process"/>
    <property type="evidence" value="ECO:0007669"/>
    <property type="project" value="UniProtKB-ARBA"/>
</dbReference>
<dbReference type="InterPro" id="IPR036736">
    <property type="entry name" value="ACP-like_sf"/>
</dbReference>
<keyword evidence="5" id="KW-1185">Reference proteome</keyword>
<comment type="caution">
    <text evidence="4">The sequence shown here is derived from an EMBL/GenBank/DDBJ whole genome shotgun (WGS) entry which is preliminary data.</text>
</comment>
<dbReference type="PROSITE" id="PS50075">
    <property type="entry name" value="CARRIER"/>
    <property type="match status" value="1"/>
</dbReference>
<protein>
    <submittedName>
        <fullName evidence="4">Acyl carrier protein</fullName>
    </submittedName>
</protein>
<dbReference type="InterPro" id="IPR009081">
    <property type="entry name" value="PP-bd_ACP"/>
</dbReference>
<accession>A0A7Y7E8U9</accession>
<name>A0A7Y7E8U9_STRMO</name>
<dbReference type="PANTHER" id="PTHR44845">
    <property type="entry name" value="CARRIER DOMAIN-CONTAINING PROTEIN"/>
    <property type="match status" value="1"/>
</dbReference>
<dbReference type="InterPro" id="IPR020806">
    <property type="entry name" value="PKS_PP-bd"/>
</dbReference>
<dbReference type="Pfam" id="PF00550">
    <property type="entry name" value="PP-binding"/>
    <property type="match status" value="1"/>
</dbReference>
<dbReference type="Proteomes" id="UP000587462">
    <property type="component" value="Unassembled WGS sequence"/>
</dbReference>
<dbReference type="GO" id="GO:0031177">
    <property type="term" value="F:phosphopantetheine binding"/>
    <property type="evidence" value="ECO:0007669"/>
    <property type="project" value="InterPro"/>
</dbReference>
<keyword evidence="1" id="KW-0596">Phosphopantetheine</keyword>
<evidence type="ECO:0000259" key="3">
    <source>
        <dbReference type="PROSITE" id="PS50075"/>
    </source>
</evidence>
<feature type="domain" description="Carrier" evidence="3">
    <location>
        <begin position="1"/>
        <end position="72"/>
    </location>
</feature>
<evidence type="ECO:0000256" key="1">
    <source>
        <dbReference type="ARBA" id="ARBA00022450"/>
    </source>
</evidence>
<dbReference type="EMBL" id="JABBXF010000054">
    <property type="protein sequence ID" value="NVK80415.1"/>
    <property type="molecule type" value="Genomic_DNA"/>
</dbReference>
<evidence type="ECO:0000256" key="2">
    <source>
        <dbReference type="ARBA" id="ARBA00022553"/>
    </source>
</evidence>
<dbReference type="RefSeq" id="WP_171084297.1">
    <property type="nucleotide sequence ID" value="NZ_BNBU01000002.1"/>
</dbReference>
<sequence>MIAETIHGIWSRELKLESFSNDDDFFELGGHSLIMTRIQQAIAAELGTEVPMDELFRKSTVAGIAAHIEALQQVA</sequence>
<dbReference type="SMART" id="SM00823">
    <property type="entry name" value="PKS_PP"/>
    <property type="match status" value="1"/>
</dbReference>
<dbReference type="Gene3D" id="1.10.1200.10">
    <property type="entry name" value="ACP-like"/>
    <property type="match status" value="1"/>
</dbReference>